<reference evidence="1 2" key="1">
    <citation type="submission" date="2020-07" db="EMBL/GenBank/DDBJ databases">
        <title>Complete genome sequence for Sandaracinobacter sp. M6.</title>
        <authorList>
            <person name="Tang Y."/>
            <person name="Liu Q."/>
            <person name="Guo Z."/>
            <person name="Lei P."/>
            <person name="Huang B."/>
        </authorList>
    </citation>
    <scope>NUCLEOTIDE SEQUENCE [LARGE SCALE GENOMIC DNA]</scope>
    <source>
        <strain evidence="1 2">M6</strain>
    </source>
</reference>
<proteinExistence type="predicted"/>
<gene>
    <name evidence="1" type="ORF">H3309_15525</name>
</gene>
<evidence type="ECO:0000313" key="1">
    <source>
        <dbReference type="EMBL" id="QMW22693.1"/>
    </source>
</evidence>
<dbReference type="RefSeq" id="WP_182295824.1">
    <property type="nucleotide sequence ID" value="NZ_CP059851.1"/>
</dbReference>
<protein>
    <submittedName>
        <fullName evidence="1">Uncharacterized protein</fullName>
    </submittedName>
</protein>
<dbReference type="AlphaFoldDB" id="A0A7G5IH51"/>
<evidence type="ECO:0000313" key="2">
    <source>
        <dbReference type="Proteomes" id="UP000515292"/>
    </source>
</evidence>
<accession>A0A7G5IH51</accession>
<sequence>MAGLFAESMLLALVGLVLLPFALAQAFGVLLRTMVGAAWRARRKPE</sequence>
<organism evidence="1 2">
    <name type="scientific">Sandaracinobacteroides saxicola</name>
    <dbReference type="NCBI Taxonomy" id="2759707"/>
    <lineage>
        <taxon>Bacteria</taxon>
        <taxon>Pseudomonadati</taxon>
        <taxon>Pseudomonadota</taxon>
        <taxon>Alphaproteobacteria</taxon>
        <taxon>Sphingomonadales</taxon>
        <taxon>Sphingosinicellaceae</taxon>
        <taxon>Sandaracinobacteroides</taxon>
    </lineage>
</organism>
<dbReference type="KEGG" id="sand:H3309_15525"/>
<name>A0A7G5IH51_9SPHN</name>
<dbReference type="Proteomes" id="UP000515292">
    <property type="component" value="Chromosome"/>
</dbReference>
<dbReference type="EMBL" id="CP059851">
    <property type="protein sequence ID" value="QMW22693.1"/>
    <property type="molecule type" value="Genomic_DNA"/>
</dbReference>
<keyword evidence="2" id="KW-1185">Reference proteome</keyword>